<accession>A0A5B8CW42</accession>
<reference evidence="8" key="1">
    <citation type="journal article" date="2019" name="ISME J.">
        <title>Evolution in action: habitat transition from sediment to the pelagial leads to genome streamlining in Methylophilaceae.</title>
        <authorList>
            <person name="Salcher M."/>
            <person name="Schaefle D."/>
            <person name="Kaspar M."/>
            <person name="Neuenschwander S.M."/>
            <person name="Ghai R."/>
        </authorList>
    </citation>
    <scope>NUCLEOTIDE SEQUENCE [LARGE SCALE GENOMIC DNA]</scope>
    <source>
        <strain evidence="8">MMS-M-51</strain>
    </source>
</reference>
<dbReference type="NCBIfam" id="TIGR00138">
    <property type="entry name" value="rsmG_gidB"/>
    <property type="match status" value="1"/>
</dbReference>
<dbReference type="AlphaFoldDB" id="A0A5B8CW42"/>
<dbReference type="PIRSF" id="PIRSF003078">
    <property type="entry name" value="GidB"/>
    <property type="match status" value="1"/>
</dbReference>
<dbReference type="Pfam" id="PF02527">
    <property type="entry name" value="GidB"/>
    <property type="match status" value="1"/>
</dbReference>
<keyword evidence="8" id="KW-1185">Reference proteome</keyword>
<comment type="caution">
    <text evidence="6">Lacks conserved residue(s) required for the propagation of feature annotation.</text>
</comment>
<evidence type="ECO:0000256" key="2">
    <source>
        <dbReference type="ARBA" id="ARBA00022552"/>
    </source>
</evidence>
<dbReference type="Proteomes" id="UP000311008">
    <property type="component" value="Chromosome"/>
</dbReference>
<dbReference type="HAMAP" id="MF_00074">
    <property type="entry name" value="16SrRNA_methyltr_G"/>
    <property type="match status" value="1"/>
</dbReference>
<name>A0A5B8CW42_9PROT</name>
<dbReference type="InterPro" id="IPR003682">
    <property type="entry name" value="rRNA_ssu_MeTfrase_G"/>
</dbReference>
<dbReference type="EC" id="2.1.1.170" evidence="6"/>
<dbReference type="Gene3D" id="3.40.50.150">
    <property type="entry name" value="Vaccinia Virus protein VP39"/>
    <property type="match status" value="1"/>
</dbReference>
<dbReference type="SUPFAM" id="SSF53335">
    <property type="entry name" value="S-adenosyl-L-methionine-dependent methyltransferases"/>
    <property type="match status" value="1"/>
</dbReference>
<dbReference type="EMBL" id="CP040946">
    <property type="protein sequence ID" value="QDC45459.1"/>
    <property type="molecule type" value="Genomic_DNA"/>
</dbReference>
<evidence type="ECO:0000256" key="3">
    <source>
        <dbReference type="ARBA" id="ARBA00022603"/>
    </source>
</evidence>
<keyword evidence="3 6" id="KW-0489">Methyltransferase</keyword>
<dbReference type="KEGG" id="mmec:FIU01_12310"/>
<dbReference type="PANTHER" id="PTHR31760">
    <property type="entry name" value="S-ADENOSYL-L-METHIONINE-DEPENDENT METHYLTRANSFERASES SUPERFAMILY PROTEIN"/>
    <property type="match status" value="1"/>
</dbReference>
<evidence type="ECO:0000256" key="1">
    <source>
        <dbReference type="ARBA" id="ARBA00022490"/>
    </source>
</evidence>
<keyword evidence="2 6" id="KW-0698">rRNA processing</keyword>
<dbReference type="GO" id="GO:0070043">
    <property type="term" value="F:rRNA (guanine-N7-)-methyltransferase activity"/>
    <property type="evidence" value="ECO:0007669"/>
    <property type="project" value="UniProtKB-UniRule"/>
</dbReference>
<keyword evidence="5 6" id="KW-0949">S-adenosyl-L-methionine</keyword>
<evidence type="ECO:0000256" key="5">
    <source>
        <dbReference type="ARBA" id="ARBA00022691"/>
    </source>
</evidence>
<protein>
    <recommendedName>
        <fullName evidence="6">Ribosomal RNA small subunit methyltransferase G</fullName>
        <ecNumber evidence="6">2.1.1.170</ecNumber>
    </recommendedName>
    <alternativeName>
        <fullName evidence="6">16S rRNA 7-methylguanosine methyltransferase</fullName>
        <shortName evidence="6">16S rRNA m7G methyltransferase</shortName>
    </alternativeName>
</protein>
<dbReference type="OrthoDB" id="9808773at2"/>
<feature type="binding site" evidence="6">
    <location>
        <begin position="128"/>
        <end position="129"/>
    </location>
    <ligand>
        <name>S-adenosyl-L-methionine</name>
        <dbReference type="ChEBI" id="CHEBI:59789"/>
    </ligand>
</feature>
<dbReference type="PANTHER" id="PTHR31760:SF0">
    <property type="entry name" value="S-ADENOSYL-L-METHIONINE-DEPENDENT METHYLTRANSFERASES SUPERFAMILY PROTEIN"/>
    <property type="match status" value="1"/>
</dbReference>
<organism evidence="7 8">
    <name type="scientific">Methylophilus medardicus</name>
    <dbReference type="NCBI Taxonomy" id="2588534"/>
    <lineage>
        <taxon>Bacteria</taxon>
        <taxon>Pseudomonadati</taxon>
        <taxon>Pseudomonadota</taxon>
        <taxon>Betaproteobacteria</taxon>
        <taxon>Nitrosomonadales</taxon>
        <taxon>Methylophilaceae</taxon>
        <taxon>Methylophilus</taxon>
    </lineage>
</organism>
<evidence type="ECO:0000256" key="6">
    <source>
        <dbReference type="HAMAP-Rule" id="MF_00074"/>
    </source>
</evidence>
<feature type="binding site" evidence="6">
    <location>
        <position position="143"/>
    </location>
    <ligand>
        <name>S-adenosyl-L-methionine</name>
        <dbReference type="ChEBI" id="CHEBI:59789"/>
    </ligand>
</feature>
<dbReference type="GO" id="GO:0005829">
    <property type="term" value="C:cytosol"/>
    <property type="evidence" value="ECO:0007669"/>
    <property type="project" value="TreeGrafter"/>
</dbReference>
<comment type="subcellular location">
    <subcellularLocation>
        <location evidence="6">Cytoplasm</location>
    </subcellularLocation>
</comment>
<keyword evidence="1 6" id="KW-0963">Cytoplasm</keyword>
<proteinExistence type="inferred from homology"/>
<evidence type="ECO:0000256" key="4">
    <source>
        <dbReference type="ARBA" id="ARBA00022679"/>
    </source>
</evidence>
<evidence type="ECO:0000313" key="8">
    <source>
        <dbReference type="Proteomes" id="UP000311008"/>
    </source>
</evidence>
<evidence type="ECO:0000313" key="7">
    <source>
        <dbReference type="EMBL" id="QDC45459.1"/>
    </source>
</evidence>
<comment type="similarity">
    <text evidence="6">Belongs to the methyltransferase superfamily. RNA methyltransferase RsmG family.</text>
</comment>
<dbReference type="InterPro" id="IPR029063">
    <property type="entry name" value="SAM-dependent_MTases_sf"/>
</dbReference>
<feature type="binding site" evidence="6">
    <location>
        <position position="77"/>
    </location>
    <ligand>
        <name>S-adenosyl-L-methionine</name>
        <dbReference type="ChEBI" id="CHEBI:59789"/>
    </ligand>
</feature>
<dbReference type="CDD" id="cd02440">
    <property type="entry name" value="AdoMet_MTases"/>
    <property type="match status" value="1"/>
</dbReference>
<comment type="function">
    <text evidence="6">Specifically methylates the N7 position of guanine in position 527 of 16S rRNA.</text>
</comment>
<comment type="catalytic activity">
    <reaction evidence="6">
        <text>guanosine(527) in 16S rRNA + S-adenosyl-L-methionine = N(7)-methylguanosine(527) in 16S rRNA + S-adenosyl-L-homocysteine</text>
        <dbReference type="Rhea" id="RHEA:42732"/>
        <dbReference type="Rhea" id="RHEA-COMP:10209"/>
        <dbReference type="Rhea" id="RHEA-COMP:10210"/>
        <dbReference type="ChEBI" id="CHEBI:57856"/>
        <dbReference type="ChEBI" id="CHEBI:59789"/>
        <dbReference type="ChEBI" id="CHEBI:74269"/>
        <dbReference type="ChEBI" id="CHEBI:74480"/>
        <dbReference type="EC" id="2.1.1.170"/>
    </reaction>
</comment>
<feature type="binding site" evidence="6">
    <location>
        <position position="82"/>
    </location>
    <ligand>
        <name>S-adenosyl-L-methionine</name>
        <dbReference type="ChEBI" id="CHEBI:59789"/>
    </ligand>
</feature>
<keyword evidence="4 6" id="KW-0808">Transferase</keyword>
<sequence length="208" mass="22869">MQLLPQLSAGVEALGLQSVLSIAMQEQCLAYLSLLQKWNKVYNLTAVRDPQEMLVLHLMDSLSVLPHIQPGQLLDVGSGGGLPGLVVAIARPDVEVTTIDTVQKKAIFMRQVKAELGLANAQVVHGRVEAYHPPSPFSQIISRAFSDIALFKQLTDHLIAPNGRWLAMKGLVPSDELAQARIVPTEVIRLQVPHLQAERHLIVFENNK</sequence>
<gene>
    <name evidence="6 7" type="primary">rsmG</name>
    <name evidence="7" type="ORF">FIU01_12310</name>
</gene>